<dbReference type="CDD" id="cd02947">
    <property type="entry name" value="TRX_family"/>
    <property type="match status" value="1"/>
</dbReference>
<protein>
    <submittedName>
        <fullName evidence="3">Thioredoxin family protein</fullName>
    </submittedName>
</protein>
<reference evidence="3" key="1">
    <citation type="submission" date="2023-09" db="EMBL/GenBank/DDBJ databases">
        <title>Paucibacter sp. APW11 Genome sequencing and assembly.</title>
        <authorList>
            <person name="Kim I."/>
        </authorList>
    </citation>
    <scope>NUCLEOTIDE SEQUENCE</scope>
    <source>
        <strain evidence="3">APW11</strain>
    </source>
</reference>
<dbReference type="SUPFAM" id="SSF52833">
    <property type="entry name" value="Thioredoxin-like"/>
    <property type="match status" value="1"/>
</dbReference>
<dbReference type="Proteomes" id="UP001246372">
    <property type="component" value="Unassembled WGS sequence"/>
</dbReference>
<evidence type="ECO:0000256" key="1">
    <source>
        <dbReference type="SAM" id="SignalP"/>
    </source>
</evidence>
<evidence type="ECO:0000313" key="4">
    <source>
        <dbReference type="Proteomes" id="UP001246372"/>
    </source>
</evidence>
<name>A0ABU3PDC7_9BURK</name>
<feature type="signal peptide" evidence="1">
    <location>
        <begin position="1"/>
        <end position="25"/>
    </location>
</feature>
<evidence type="ECO:0000313" key="3">
    <source>
        <dbReference type="EMBL" id="MDT9000606.1"/>
    </source>
</evidence>
<dbReference type="InterPro" id="IPR036249">
    <property type="entry name" value="Thioredoxin-like_sf"/>
</dbReference>
<dbReference type="Gene3D" id="3.40.30.10">
    <property type="entry name" value="Glutaredoxin"/>
    <property type="match status" value="1"/>
</dbReference>
<dbReference type="Pfam" id="PF13899">
    <property type="entry name" value="Thioredoxin_7"/>
    <property type="match status" value="1"/>
</dbReference>
<accession>A0ABU3PDC7</accession>
<keyword evidence="4" id="KW-1185">Reference proteome</keyword>
<sequence length="167" mass="17459">MNAFNLSFRNFGLLALGLGLGLSLAAQTTVQPAAPVKQVYNEQADARADLNRAVAQAAAAKKQVLVVYGANWCGDCQALDRKMSDGTLAGPVAKRYVTVKVDVGRFNRNLDVAEQMGVSLKKGIPAVAVLGADGQLVGATNGGELADARNMGDDAVLKVLDGMQTKR</sequence>
<gene>
    <name evidence="3" type="ORF">RQP53_15130</name>
</gene>
<dbReference type="InterPro" id="IPR013766">
    <property type="entry name" value="Thioredoxin_domain"/>
</dbReference>
<evidence type="ECO:0000259" key="2">
    <source>
        <dbReference type="PROSITE" id="PS51352"/>
    </source>
</evidence>
<organism evidence="3 4">
    <name type="scientific">Roseateles aquae</name>
    <dbReference type="NCBI Taxonomy" id="3077235"/>
    <lineage>
        <taxon>Bacteria</taxon>
        <taxon>Pseudomonadati</taxon>
        <taxon>Pseudomonadota</taxon>
        <taxon>Betaproteobacteria</taxon>
        <taxon>Burkholderiales</taxon>
        <taxon>Sphaerotilaceae</taxon>
        <taxon>Roseateles</taxon>
    </lineage>
</organism>
<feature type="chain" id="PRO_5047022742" evidence="1">
    <location>
        <begin position="26"/>
        <end position="167"/>
    </location>
</feature>
<proteinExistence type="predicted"/>
<dbReference type="RefSeq" id="WP_315651329.1">
    <property type="nucleotide sequence ID" value="NZ_JAVXZY010000006.1"/>
</dbReference>
<keyword evidence="1" id="KW-0732">Signal</keyword>
<dbReference type="PROSITE" id="PS51352">
    <property type="entry name" value="THIOREDOXIN_2"/>
    <property type="match status" value="1"/>
</dbReference>
<dbReference type="EMBL" id="JAVXZY010000006">
    <property type="protein sequence ID" value="MDT9000606.1"/>
    <property type="molecule type" value="Genomic_DNA"/>
</dbReference>
<comment type="caution">
    <text evidence="3">The sequence shown here is derived from an EMBL/GenBank/DDBJ whole genome shotgun (WGS) entry which is preliminary data.</text>
</comment>
<feature type="domain" description="Thioredoxin" evidence="2">
    <location>
        <begin position="18"/>
        <end position="165"/>
    </location>
</feature>